<evidence type="ECO:0000313" key="4">
    <source>
        <dbReference type="EMBL" id="MFG6466921.1"/>
    </source>
</evidence>
<keyword evidence="5" id="KW-1185">Reference proteome</keyword>
<keyword evidence="1" id="KW-0677">Repeat</keyword>
<protein>
    <submittedName>
        <fullName evidence="4">XrtA/PEP-CTERM system TPR-repeat protein PrsT</fullName>
    </submittedName>
</protein>
<keyword evidence="3" id="KW-0732">Signal</keyword>
<organism evidence="4 5">
    <name type="scientific">Pelomonas baiyunensis</name>
    <dbReference type="NCBI Taxonomy" id="3299026"/>
    <lineage>
        <taxon>Bacteria</taxon>
        <taxon>Pseudomonadati</taxon>
        <taxon>Pseudomonadota</taxon>
        <taxon>Betaproteobacteria</taxon>
        <taxon>Burkholderiales</taxon>
        <taxon>Sphaerotilaceae</taxon>
        <taxon>Roseateles</taxon>
    </lineage>
</organism>
<dbReference type="SMART" id="SM00028">
    <property type="entry name" value="TPR"/>
    <property type="match status" value="8"/>
</dbReference>
<evidence type="ECO:0000256" key="1">
    <source>
        <dbReference type="ARBA" id="ARBA00022737"/>
    </source>
</evidence>
<feature type="chain" id="PRO_5047267329" evidence="3">
    <location>
        <begin position="21"/>
        <end position="923"/>
    </location>
</feature>
<dbReference type="InterPro" id="IPR014266">
    <property type="entry name" value="PEP-CTERM_TPR_PrsT"/>
</dbReference>
<keyword evidence="2" id="KW-0802">TPR repeat</keyword>
<name>A0ABW7GY77_9BURK</name>
<evidence type="ECO:0000256" key="2">
    <source>
        <dbReference type="ARBA" id="ARBA00022803"/>
    </source>
</evidence>
<gene>
    <name evidence="4" type="primary">prsT</name>
    <name evidence="4" type="ORF">ACG01O_09915</name>
</gene>
<dbReference type="Proteomes" id="UP001606303">
    <property type="component" value="Unassembled WGS sequence"/>
</dbReference>
<evidence type="ECO:0000313" key="5">
    <source>
        <dbReference type="Proteomes" id="UP001606303"/>
    </source>
</evidence>
<evidence type="ECO:0000256" key="3">
    <source>
        <dbReference type="SAM" id="SignalP"/>
    </source>
</evidence>
<feature type="signal peptide" evidence="3">
    <location>
        <begin position="1"/>
        <end position="20"/>
    </location>
</feature>
<accession>A0ABW7GY77</accession>
<dbReference type="InterPro" id="IPR011990">
    <property type="entry name" value="TPR-like_helical_dom_sf"/>
</dbReference>
<dbReference type="Gene3D" id="1.25.40.10">
    <property type="entry name" value="Tetratricopeptide repeat domain"/>
    <property type="match status" value="5"/>
</dbReference>
<dbReference type="PANTHER" id="PTHR45586">
    <property type="entry name" value="TPR REPEAT-CONTAINING PROTEIN PA4667"/>
    <property type="match status" value="1"/>
</dbReference>
<comment type="caution">
    <text evidence="4">The sequence shown here is derived from an EMBL/GenBank/DDBJ whole genome shotgun (WGS) entry which is preliminary data.</text>
</comment>
<dbReference type="PROSITE" id="PS51257">
    <property type="entry name" value="PROKAR_LIPOPROTEIN"/>
    <property type="match status" value="1"/>
</dbReference>
<reference evidence="4 5" key="1">
    <citation type="submission" date="2024-08" db="EMBL/GenBank/DDBJ databases">
        <authorList>
            <person name="Lu H."/>
        </authorList>
    </citation>
    <scope>NUCLEOTIDE SEQUENCE [LARGE SCALE GENOMIC DNA]</scope>
    <source>
        <strain evidence="4 5">BYS87W</strain>
    </source>
</reference>
<dbReference type="InterPro" id="IPR019734">
    <property type="entry name" value="TPR_rpt"/>
</dbReference>
<proteinExistence type="predicted"/>
<dbReference type="InterPro" id="IPR051012">
    <property type="entry name" value="CellSynth/LPSAsmb/PSIAsmb"/>
</dbReference>
<dbReference type="SUPFAM" id="SSF48452">
    <property type="entry name" value="TPR-like"/>
    <property type="match status" value="5"/>
</dbReference>
<dbReference type="PANTHER" id="PTHR45586:SF14">
    <property type="entry name" value="TETRATRICOPEPTIDE TPR_2 REPEAT PROTEIN"/>
    <property type="match status" value="1"/>
</dbReference>
<dbReference type="Pfam" id="PF14559">
    <property type="entry name" value="TPR_19"/>
    <property type="match status" value="1"/>
</dbReference>
<dbReference type="Pfam" id="PF13432">
    <property type="entry name" value="TPR_16"/>
    <property type="match status" value="2"/>
</dbReference>
<dbReference type="RefSeq" id="WP_394383989.1">
    <property type="nucleotide sequence ID" value="NZ_JBIGIB010000002.1"/>
</dbReference>
<dbReference type="NCBIfam" id="TIGR02917">
    <property type="entry name" value="PEP_TPR_lipo"/>
    <property type="match status" value="1"/>
</dbReference>
<sequence length="923" mass="97150">MSHARLYRPKTLLISVAVLAALSACSRKDPLASGKELLAKGEISGAVIELKNAVQAQPNSADARIQLANALERTHDLASVEEQLRKAVDAGADANQLVPRIALVMLDRGDMDKLVRDFKDRKLSDAQADSTLRGTVALALTALKRLPAAKEQIAHAADSPAVALARAQMLASEGQIAEGMKVLQAASQAQDAPWWVFRATGRLASSANDPAQALVAIKKAHDAVPWHIGVQGEYGETLAAAGKFSEAAAVRDALKKKAPNHFWTHYLDALLLAQADRPQESQAAALRVLKVSPEHMPATLLAASAELRSGDVKGAVKRLQAANKRQPDSLPILRLLAQGQLRSGNLTDAAQLVRQGLVLAPNDATMLGLRADLEAARGDKKAAAATLAQVVAQYPDDATSVIRLAQARFAAGDNAEAAKLLDHAAELAKQDHLLLGRVIAVSLRLGRVDQARRMADAAVSAAPQDAQARLNLAAVMSAQNDRTGAWKTTLAVLDTKPNLPAALTALGTMAKTPEQRQEYVARLGKAVAAGNTSADVYADYASLLQTGGAGKSGDTPLSVLEQGVKAVPDSANLREALVNEHLRLGQPEKALTVAESGAAMTNAPAAVLEVQASTYERLGKQQQATEAYRKLAAAYPQRGDWRLRLAQLEANNDRTAEAASLLRALITERPYDPGAYLALASLMSRSNANEALSVARQLGQQEGLAGMGLLLEGDVLVATDKPDDALKAYASAVKAGMTPAGNLRIIKTLDRLSRTVPADQQMAELMRKQPDSTAVIQAAAERAMVAGQPAQAVELLQQLSAKMPNNPVLLNDLAWAQVQARKPEALANARKAADALPNNANVLDTLGSALAAAGQRDEAVTVLRMSSRLAPTAATPKVHLAEVLLAGGDRTGASEALRGVDANRLDKLGQASLAKVKAALGQT</sequence>
<dbReference type="EMBL" id="JBIGIB010000002">
    <property type="protein sequence ID" value="MFG6466921.1"/>
    <property type="molecule type" value="Genomic_DNA"/>
</dbReference>